<comment type="caution">
    <text evidence="2">The sequence shown here is derived from an EMBL/GenBank/DDBJ whole genome shotgun (WGS) entry which is preliminary data.</text>
</comment>
<evidence type="ECO:0000259" key="1">
    <source>
        <dbReference type="Pfam" id="PF14280"/>
    </source>
</evidence>
<sequence>MAGLPNQRVTVAGSETGSLPITAQQEHFSVAFTRMVAYAAGFSVKSHEPDYDGVDITIVSSAEYETYYCPEIELQLKCTTQHHYLHDDHLSWPMEAKPFRKLTHPKRYNPALLGVLLIPEDDHGLLLLEQDEDMLLTRSRMYWQWARDLGTIPDGQATKTVHLPRANLFDVEQLQGIMETIGEGGV</sequence>
<accession>A0ABW9IKU7</accession>
<dbReference type="RefSeq" id="WP_409097640.1">
    <property type="nucleotide sequence ID" value="NZ_JBJVNE010000007.1"/>
</dbReference>
<dbReference type="Proteomes" id="UP001631993">
    <property type="component" value="Unassembled WGS sequence"/>
</dbReference>
<gene>
    <name evidence="2" type="ORF">ACKI1S_16770</name>
</gene>
<dbReference type="Pfam" id="PF14280">
    <property type="entry name" value="DUF4365"/>
    <property type="match status" value="1"/>
</dbReference>
<organism evidence="2 3">
    <name type="scientific">Streptomyces galilaeus</name>
    <dbReference type="NCBI Taxonomy" id="33899"/>
    <lineage>
        <taxon>Bacteria</taxon>
        <taxon>Bacillati</taxon>
        <taxon>Actinomycetota</taxon>
        <taxon>Actinomycetes</taxon>
        <taxon>Kitasatosporales</taxon>
        <taxon>Streptomycetaceae</taxon>
        <taxon>Streptomyces</taxon>
    </lineage>
</organism>
<dbReference type="InterPro" id="IPR025375">
    <property type="entry name" value="DUF4365"/>
</dbReference>
<feature type="domain" description="DUF4365" evidence="1">
    <location>
        <begin position="26"/>
        <end position="180"/>
    </location>
</feature>
<evidence type="ECO:0000313" key="2">
    <source>
        <dbReference type="EMBL" id="MFM9647788.1"/>
    </source>
</evidence>
<protein>
    <submittedName>
        <fullName evidence="2">DUF4365 domain-containing protein</fullName>
    </submittedName>
</protein>
<keyword evidence="3" id="KW-1185">Reference proteome</keyword>
<evidence type="ECO:0000313" key="3">
    <source>
        <dbReference type="Proteomes" id="UP001631993"/>
    </source>
</evidence>
<dbReference type="EMBL" id="JBJVNE010000007">
    <property type="protein sequence ID" value="MFM9647788.1"/>
    <property type="molecule type" value="Genomic_DNA"/>
</dbReference>
<name>A0ABW9IKU7_STRGJ</name>
<reference evidence="2 3" key="1">
    <citation type="submission" date="2024-12" db="EMBL/GenBank/DDBJ databases">
        <title>Forecasting of Potato common scab and diversities of Pathogenic streptomyces spp. in china.</title>
        <authorList>
            <person name="Handique U."/>
            <person name="Wu J."/>
        </authorList>
    </citation>
    <scope>NUCLEOTIDE SEQUENCE [LARGE SCALE GENOMIC DNA]</scope>
    <source>
        <strain evidence="2 3">ZRIMU1585</strain>
    </source>
</reference>
<proteinExistence type="predicted"/>